<feature type="active site" description="Nucleophile" evidence="6">
    <location>
        <position position="368"/>
    </location>
</feature>
<proteinExistence type="inferred from homology"/>
<dbReference type="PROSITE" id="PS51687">
    <property type="entry name" value="SAM_MT_RNA_M5U"/>
    <property type="match status" value="1"/>
</dbReference>
<evidence type="ECO:0000256" key="5">
    <source>
        <dbReference type="ARBA" id="ARBA00023014"/>
    </source>
</evidence>
<evidence type="ECO:0000256" key="6">
    <source>
        <dbReference type="PROSITE-ProRule" id="PRU01024"/>
    </source>
</evidence>
<evidence type="ECO:0000256" key="7">
    <source>
        <dbReference type="PROSITE-ProRule" id="PRU10015"/>
    </source>
</evidence>
<keyword evidence="9" id="KW-1185">Reference proteome</keyword>
<organism evidence="8 9">
    <name type="scientific">Ponticoccus alexandrii</name>
    <dbReference type="NCBI Taxonomy" id="1943633"/>
    <lineage>
        <taxon>Bacteria</taxon>
        <taxon>Pseudomonadati</taxon>
        <taxon>Pseudomonadota</taxon>
        <taxon>Alphaproteobacteria</taxon>
        <taxon>Rhodobacterales</taxon>
        <taxon>Roseobacteraceae</taxon>
        <taxon>Ponticoccus</taxon>
    </lineage>
</organism>
<dbReference type="PANTHER" id="PTHR11061">
    <property type="entry name" value="RNA M5U METHYLTRANSFERASE"/>
    <property type="match status" value="1"/>
</dbReference>
<keyword evidence="4 6" id="KW-0949">S-adenosyl-L-methionine</keyword>
<keyword evidence="2 6" id="KW-0489">Methyltransferase</keyword>
<keyword evidence="1" id="KW-0004">4Fe-4S</keyword>
<keyword evidence="3 6" id="KW-0808">Transferase</keyword>
<evidence type="ECO:0000256" key="3">
    <source>
        <dbReference type="ARBA" id="ARBA00022679"/>
    </source>
</evidence>
<reference evidence="8 9" key="1">
    <citation type="submission" date="2019-12" db="EMBL/GenBank/DDBJ databases">
        <title>Complete Genome Sequence of a Quorum-Sensing Bacterium,Rhodobacteraceae bacterium C31, Isolated from a marine microalgae symbiotic bacteria.</title>
        <authorList>
            <person name="Zhang Y."/>
        </authorList>
    </citation>
    <scope>NUCLEOTIDE SEQUENCE [LARGE SCALE GENOMIC DNA]</scope>
    <source>
        <strain evidence="8 9">C31</strain>
    </source>
</reference>
<dbReference type="CDD" id="cd02440">
    <property type="entry name" value="AdoMet_MTases"/>
    <property type="match status" value="1"/>
</dbReference>
<dbReference type="Gene3D" id="2.40.50.140">
    <property type="entry name" value="Nucleic acid-binding proteins"/>
    <property type="match status" value="1"/>
</dbReference>
<dbReference type="InterPro" id="IPR010280">
    <property type="entry name" value="U5_MeTrfase_fam"/>
</dbReference>
<evidence type="ECO:0000313" key="9">
    <source>
        <dbReference type="Proteomes" id="UP000596387"/>
    </source>
</evidence>
<keyword evidence="1" id="KW-0479">Metal-binding</keyword>
<protein>
    <submittedName>
        <fullName evidence="8">Class I SAM-dependent RNA methyltransferase</fullName>
    </submittedName>
</protein>
<dbReference type="InterPro" id="IPR029063">
    <property type="entry name" value="SAM-dependent_MTases_sf"/>
</dbReference>
<dbReference type="Pfam" id="PF05958">
    <property type="entry name" value="tRNA_U5-meth_tr"/>
    <property type="match status" value="1"/>
</dbReference>
<dbReference type="EMBL" id="CP047166">
    <property type="protein sequence ID" value="QRF68256.1"/>
    <property type="molecule type" value="Genomic_DNA"/>
</dbReference>
<feature type="binding site" evidence="6">
    <location>
        <position position="274"/>
    </location>
    <ligand>
        <name>S-adenosyl-L-methionine</name>
        <dbReference type="ChEBI" id="CHEBI:59789"/>
    </ligand>
</feature>
<dbReference type="Gene3D" id="2.40.50.1070">
    <property type="match status" value="1"/>
</dbReference>
<gene>
    <name evidence="8" type="ORF">GQA70_19230</name>
</gene>
<dbReference type="PANTHER" id="PTHR11061:SF49">
    <property type="entry name" value="23S RRNA (URACIL(1939)-C(5))-METHYLTRANSFERASE RLMD"/>
    <property type="match status" value="1"/>
</dbReference>
<dbReference type="GO" id="GO:0008168">
    <property type="term" value="F:methyltransferase activity"/>
    <property type="evidence" value="ECO:0007669"/>
    <property type="project" value="UniProtKB-KW"/>
</dbReference>
<dbReference type="PROSITE" id="PS01230">
    <property type="entry name" value="TRMA_1"/>
    <property type="match status" value="1"/>
</dbReference>
<comment type="similarity">
    <text evidence="6">Belongs to the class I-like SAM-binding methyltransferase superfamily. RNA M5U methyltransferase family.</text>
</comment>
<dbReference type="Gene3D" id="3.40.50.150">
    <property type="entry name" value="Vaccinia Virus protein VP39"/>
    <property type="match status" value="1"/>
</dbReference>
<feature type="binding site" evidence="6">
    <location>
        <position position="247"/>
    </location>
    <ligand>
        <name>S-adenosyl-L-methionine</name>
        <dbReference type="ChEBI" id="CHEBI:59789"/>
    </ligand>
</feature>
<evidence type="ECO:0000313" key="8">
    <source>
        <dbReference type="EMBL" id="QRF68256.1"/>
    </source>
</evidence>
<dbReference type="RefSeq" id="WP_023848740.1">
    <property type="nucleotide sequence ID" value="NZ_CP047166.1"/>
</dbReference>
<evidence type="ECO:0000256" key="4">
    <source>
        <dbReference type="ARBA" id="ARBA00022691"/>
    </source>
</evidence>
<dbReference type="SUPFAM" id="SSF53335">
    <property type="entry name" value="S-adenosyl-L-methionine-dependent methyltransferases"/>
    <property type="match status" value="1"/>
</dbReference>
<evidence type="ECO:0000256" key="2">
    <source>
        <dbReference type="ARBA" id="ARBA00022603"/>
    </source>
</evidence>
<name>A0ABX7FCE8_9RHOB</name>
<feature type="active site" evidence="7">
    <location>
        <position position="368"/>
    </location>
</feature>
<evidence type="ECO:0000256" key="1">
    <source>
        <dbReference type="ARBA" id="ARBA00022485"/>
    </source>
</evidence>
<dbReference type="Proteomes" id="UP000596387">
    <property type="component" value="Chromosome"/>
</dbReference>
<keyword evidence="5" id="KW-0411">Iron-sulfur</keyword>
<sequence length="414" mass="44118">MEQGSTEATGVTIERLGHRGDGIAAGPIYVPGALPGEVVEGTVQNGVLAAPRILTPSVDRVSPPCRHAKACGGCQLQHASDGFVAEWKVDVIRRALTAQGLETEIRPIVTSPRQSRRRAAFSARRTKKGALAGFHRKASDVVVEVPDCILVTPALSAALPMVEALAVLGASRKGELSVLVTDCASGLDVAVTGGKPLDTALRADLARIAQEHGLSRLTWEDETLAFKPAFQRFEGVDVVPPPGAFLQATEAGEQALRAGVDEALEGCAHLVDLFAGCGTFALPLAKRARVHAVEGEAAMVRALDQGWRQAQGLRHVTHEARDLFRNPLLPDELKRFDGVVIDPPRAGAEAQIAEIASARVPKIAHVSCNPVTFARDCATLVAAGYRLDWVMPVDQFRWSTHVEVVSALSLQDRP</sequence>
<dbReference type="InterPro" id="IPR030390">
    <property type="entry name" value="MeTrfase_TrmA_AS"/>
</dbReference>
<accession>A0ABX7FCE8</accession>
<dbReference type="GO" id="GO:0032259">
    <property type="term" value="P:methylation"/>
    <property type="evidence" value="ECO:0007669"/>
    <property type="project" value="UniProtKB-KW"/>
</dbReference>
<dbReference type="InterPro" id="IPR012340">
    <property type="entry name" value="NA-bd_OB-fold"/>
</dbReference>
<feature type="binding site" evidence="6">
    <location>
        <position position="294"/>
    </location>
    <ligand>
        <name>S-adenosyl-L-methionine</name>
        <dbReference type="ChEBI" id="CHEBI:59789"/>
    </ligand>
</feature>
<keyword evidence="1" id="KW-0408">Iron</keyword>
<feature type="binding site" evidence="6">
    <location>
        <position position="342"/>
    </location>
    <ligand>
        <name>S-adenosyl-L-methionine</name>
        <dbReference type="ChEBI" id="CHEBI:59789"/>
    </ligand>
</feature>